<organism evidence="7 8">
    <name type="scientific">Acetivibrio saccincola</name>
    <dbReference type="NCBI Taxonomy" id="1677857"/>
    <lineage>
        <taxon>Bacteria</taxon>
        <taxon>Bacillati</taxon>
        <taxon>Bacillota</taxon>
        <taxon>Clostridia</taxon>
        <taxon>Eubacteriales</taxon>
        <taxon>Oscillospiraceae</taxon>
        <taxon>Acetivibrio</taxon>
    </lineage>
</organism>
<dbReference type="RefSeq" id="WP_101300349.1">
    <property type="nucleotide sequence ID" value="NZ_CP025197.1"/>
</dbReference>
<feature type="domain" description="Glycosyl hydrolase 94 catalytic" evidence="6">
    <location>
        <begin position="2409"/>
        <end position="2833"/>
    </location>
</feature>
<feature type="transmembrane region" description="Helical" evidence="3">
    <location>
        <begin position="458"/>
        <end position="482"/>
    </location>
</feature>
<evidence type="ECO:0000259" key="4">
    <source>
        <dbReference type="Pfam" id="PF06165"/>
    </source>
</evidence>
<dbReference type="InterPro" id="IPR011013">
    <property type="entry name" value="Gal_mutarotase_sf_dom"/>
</dbReference>
<feature type="transmembrane region" description="Helical" evidence="3">
    <location>
        <begin position="836"/>
        <end position="853"/>
    </location>
</feature>
<dbReference type="GO" id="GO:0030246">
    <property type="term" value="F:carbohydrate binding"/>
    <property type="evidence" value="ECO:0007669"/>
    <property type="project" value="InterPro"/>
</dbReference>
<evidence type="ECO:0000259" key="6">
    <source>
        <dbReference type="Pfam" id="PF17167"/>
    </source>
</evidence>
<protein>
    <submittedName>
        <fullName evidence="7">N,N'-diacetylchitobiose phosphorylase</fullName>
        <ecNumber evidence="7">2.4.1.280</ecNumber>
    </submittedName>
</protein>
<dbReference type="PANTHER" id="PTHR37469">
    <property type="entry name" value="CELLOBIONIC ACID PHOSPHORYLASE-RELATED"/>
    <property type="match status" value="1"/>
</dbReference>
<dbReference type="InterPro" id="IPR037018">
    <property type="entry name" value="GH65_N"/>
</dbReference>
<feature type="domain" description="Glycoamylase-like" evidence="5">
    <location>
        <begin position="1373"/>
        <end position="1585"/>
    </location>
</feature>
<evidence type="ECO:0000256" key="3">
    <source>
        <dbReference type="SAM" id="Phobius"/>
    </source>
</evidence>
<feature type="transmembrane region" description="Helical" evidence="3">
    <location>
        <begin position="426"/>
        <end position="446"/>
    </location>
</feature>
<dbReference type="InterPro" id="IPR033432">
    <property type="entry name" value="GH94_catalytic"/>
</dbReference>
<dbReference type="InterPro" id="IPR012341">
    <property type="entry name" value="6hp_glycosidase-like_sf"/>
</dbReference>
<dbReference type="GO" id="GO:0016757">
    <property type="term" value="F:glycosyltransferase activity"/>
    <property type="evidence" value="ECO:0007669"/>
    <property type="project" value="UniProtKB-KW"/>
</dbReference>
<evidence type="ECO:0000256" key="1">
    <source>
        <dbReference type="ARBA" id="ARBA00022676"/>
    </source>
</evidence>
<feature type="domain" description="Glycosyl hydrolase 94 supersandwich" evidence="4">
    <location>
        <begin position="1628"/>
        <end position="1903"/>
    </location>
</feature>
<feature type="transmembrane region" description="Helical" evidence="3">
    <location>
        <begin position="918"/>
        <end position="934"/>
    </location>
</feature>
<dbReference type="EMBL" id="CP025197">
    <property type="protein sequence ID" value="AUG57227.1"/>
    <property type="molecule type" value="Genomic_DNA"/>
</dbReference>
<dbReference type="InterPro" id="IPR037820">
    <property type="entry name" value="GH94N_NdvB"/>
</dbReference>
<dbReference type="KEGG" id="hsc:HVS_06505"/>
<keyword evidence="3" id="KW-0812">Transmembrane</keyword>
<evidence type="ECO:0000259" key="5">
    <source>
        <dbReference type="Pfam" id="PF10091"/>
    </source>
</evidence>
<dbReference type="Pfam" id="PF10091">
    <property type="entry name" value="Glycoamylase"/>
    <property type="match status" value="1"/>
</dbReference>
<feature type="transmembrane region" description="Helical" evidence="3">
    <location>
        <begin position="6"/>
        <end position="23"/>
    </location>
</feature>
<dbReference type="CDD" id="cd11753">
    <property type="entry name" value="GH94N_ChvB_NdvB_2_like"/>
    <property type="match status" value="1"/>
</dbReference>
<dbReference type="InterPro" id="IPR010383">
    <property type="entry name" value="Glyco_hydrolase_94_b-supersand"/>
</dbReference>
<evidence type="ECO:0000256" key="2">
    <source>
        <dbReference type="ARBA" id="ARBA00022679"/>
    </source>
</evidence>
<name>A0A2K9E0C6_9FIRM</name>
<dbReference type="InterPro" id="IPR037824">
    <property type="entry name" value="GH94N_2_NdvB"/>
</dbReference>
<dbReference type="GO" id="GO:0005975">
    <property type="term" value="P:carbohydrate metabolic process"/>
    <property type="evidence" value="ECO:0007669"/>
    <property type="project" value="InterPro"/>
</dbReference>
<keyword evidence="3" id="KW-1133">Transmembrane helix</keyword>
<dbReference type="InterPro" id="IPR019282">
    <property type="entry name" value="Glycoamylase-like_cons_dom"/>
</dbReference>
<dbReference type="SUPFAM" id="SSF48208">
    <property type="entry name" value="Six-hairpin glycosidases"/>
    <property type="match status" value="1"/>
</dbReference>
<dbReference type="InterPro" id="IPR052047">
    <property type="entry name" value="GH94_Enzymes"/>
</dbReference>
<keyword evidence="2 7" id="KW-0808">Transferase</keyword>
<dbReference type="EC" id="2.4.1.280" evidence="7"/>
<evidence type="ECO:0000313" key="7">
    <source>
        <dbReference type="EMBL" id="AUG57227.1"/>
    </source>
</evidence>
<dbReference type="Pfam" id="PF06165">
    <property type="entry name" value="GH94_b-supersand"/>
    <property type="match status" value="2"/>
</dbReference>
<proteinExistence type="predicted"/>
<dbReference type="SUPFAM" id="SSF74650">
    <property type="entry name" value="Galactose mutarotase-like"/>
    <property type="match status" value="2"/>
</dbReference>
<dbReference type="SMART" id="SM01068">
    <property type="entry name" value="CBM_X"/>
    <property type="match status" value="2"/>
</dbReference>
<dbReference type="PANTHER" id="PTHR37469:SF2">
    <property type="entry name" value="CELLOBIONIC ACID PHOSPHORYLASE"/>
    <property type="match status" value="1"/>
</dbReference>
<dbReference type="CDD" id="cd11756">
    <property type="entry name" value="GH94N_ChvB_NdvB_1_like"/>
    <property type="match status" value="1"/>
</dbReference>
<sequence>MELYLNRIIVLSFLAVILLWILFKKNINRELIQIKNVELTCDELEEHAKEIAYDHNILRKPDIFNWPVPRMNENYKYIVSVYKALNEDVQKGIATTPAAEWLLDNFYIIEEQVKSVRKDLSKDLYLRLPAISYGPLKGYARAYAIALDLISHTDGRIDEDVLINYINAYQTNNILTGREIWALPVMIKIAIVEKIKYLCEKIMESQIQRRKVEEIFEGFKKSKGDVSELINNINSYLKGKSYIDSTFVEHLSYKLRKMGKNYAHVLRYVDELLSKNGTSVDEISHKEHREQTQRKGSIGNCIISLKFISTTDWVEIFETLSKVEGILREDPCGTYPLMDLPSRNYYRKKLEEMSMLFNVSEIHVAKKAIELAKEGYENSQPENAHKGHVGYYIIDNGVKELEKELGYEKAFFGKVIDFLKSHPTSVYIGGIAVLTIMVLGFITEYVVNRTQDETSTVFAIVALLAVFIPVSDIAVNTVNWLLSHVVKPSFLPKLELKEGIPEELSTMVVIPALLPDEKRAVELIKNLEVYYLANKEKNLYFALVGDYKDSEKENMPNDKKIVDAALAEVARLNKKYSGGKEDIFYFFHRHRQYNDRQNKWIGWERKRGALVEFNSMILGSKETSFSIMSKDVDKLPKIKYIITLDADTILPLGTAKRLIGTMSHTLNRPVIDKEKGIVVDGYALLQPRIGFDIESVNKSLFSRIFAGEEGIDPYASAISDVYQDLFKEGIFTGKGIYDLEVFQSILKDAIPENTVLSHDLLEGSYVRAGLVTDLELIDGYPGKYSSYAMRLHRWVRGDWQLIPWIGRYVKNQKGEKVKNPLSVVARWKILDNLRRSLVAPFTMLLIALAFSVLPGSLWFWLGIVIINIFFPLITGGLDYAVSKPISALKSKSYTPAICGLKACFLQQVLQFVFLPYQAYLMVNAISITIVRVFFTKRNMLEWVTALDAEKTIKDSIGSYFIRMRYAILQAALVLLLTIWLKPGYIAVAAVLSAIWAISPYIAYRVSKETVHKKEFLTKEDRAEIRRIARKTWRYFEEFMDKKNNYIPPDNYQEDPANGIAHRTSPTNIGLGLLSALAARDLGYINISRLYKMVERAISTVERMEKWNGHLYNWYDTRTLNILRPAYVSTVDSGNFVGYLITLKEGLLEYLNKPVLDKSLVHGLKDTISLIEKGDNQTCTGTEYIDKFLESEEVFDIDLFRNILEKVACDEENKSKKFDIWEMKTNSMVNEFKEEIKRFFPWTAFINDITKELKDAGEEVKELFDGMIKRLKKPIPLKDLSKEYGEAAAIIEKIEELLKVKKSKDVSFLILEKFKKSLLQSMGELENFINNYTVLIERIKKISDDTEFIHLYDRKRQLFSIGYDMQEGSLTNSYYDLIASEARQASFIAIARGEVEEQHWFKLGRTLTQIDNYKGMVSWSGTMFEYLMPLLIMKRSKNTLMDETYSFAVRSQKKYGKQRNVPWGTSESGFYAFDIDLNYQYKAFGVPWLGLKRGLVEDMVVAPYATMLAMLVDPVASIKNLKRLDKEGANGPYGFYEALDYTPERVPMGEKMGIVKSYMAHHQGMSLLALNNCLNDNIMQERFHSDPVVEAAKLLLQEKVPTNIVFTKENKEKVIPFKDIVYTEEDSRREYKEPNFVLPRVHILSNGSYSVMVTDRGTGYSRWKNLDVTRWREDVVLDSYGTIFYFRNTKTNECWSSCYGLYGKKPDNYKVSFISGEARFFRQDGDVDTLVQVAVSASDNAEIRKITLTNHSQESCVVEITSYFEVVLAHHASDVVHPAFSNLFIRTEFVPEYNSIIANRRPRMEGDKTVWLAHTLCVEGKTVGIVQFDTDRLQFIGRGRDVSNPVALDPNKPLSNSVGPVLDPVASLRQMVEIEPESSVKISFVTLVADSREEILEMLDKYSKEGVITEEFDLAHTRSRVEARYLNLKAKEIEFYQELMPHILFISPQQKLRQKCILDNKKGQSALWAYGISGDIPIVLVILDKTDDIEIIYDVLKAHEYWKFKNIKVDLVIINEEENSYNNPLQGLLYDVVSKSHVHDMINKPGGVFILKGSNMEKEDIDLICATARVVLDGKSGDLAQQLMREEKRSLPPLREFSPEVRTYERKTFFEDKELGFYNGIGGFSKDGREYVINLEKNTNTPLPWSNIISNKKFGFLVTESGSGYTWYKNSRENKLTPWSNDPVSDTPGEILYLCDEEDGKHWSATPLPIRNDEPYTVRHGFGYTVFDHEFHGIMHNMVQFVPLEDSVKLSIMKIKNTSQIKRKINLVYYIRPVMGVSDQFTAPHISTDLHDSGAVLIKNNYNEEFLDTIGFIHSSMKITSVTGDRREFFGTGNIREPQGIKQVELSGKTGAGLDPCAALSVHCELNPGEEKEIVFLLGAGSSMEEVGGIIEKYRKIDEAKKALKEVKEFWEERLGRVQFYTPDTAMDYLLNGWLIYQVISCRIWSRSAFYQSGGAYGFRDQLQDSMAVAHVWPEITRNQILIHSRHQFLEGDVQHWWHEEKYKGTRTRFSDDRLWLVYVTLEYLKITGDYDILLEKTPYLEDEPLNEYEDEAYRIPRVSDTSGTLYEHCIRAIEISLKFGERGIPLMGSGDWNDGMNTVGNKGKGESIWLGWFLCSILNSFVPVCEKMGEKERAKKYAVTAKEIAKAIEENGWDGNWYRRAYFDDGKPLGSVGNSECQIDSLAQTWAVISGAGDKERIESAMNAVENYLIKKDEGLIKLLTPPFDEGELEPGYIKSYVPGVRENGGQYTHAAAWVVMAYAKMGDGEKAVELFQMLNPINHSRTHIEYSKYKVEPYVMAADVYSVEPHTGRGGWTWYTGAAGWFYKVGFEHILGFKKNDKTLVIDPCIPENWSGFDIKYKFKDTLYIIEVKNPDRVNKGVKKVLIDKKEVKDKKILLVDDKGKHYVEVIMG</sequence>
<evidence type="ECO:0000313" key="8">
    <source>
        <dbReference type="Proteomes" id="UP000233534"/>
    </source>
</evidence>
<dbReference type="InterPro" id="IPR008928">
    <property type="entry name" value="6-hairpin_glycosidase_sf"/>
</dbReference>
<dbReference type="Proteomes" id="UP000233534">
    <property type="component" value="Chromosome"/>
</dbReference>
<reference evidence="7 8" key="1">
    <citation type="submission" date="2017-12" db="EMBL/GenBank/DDBJ databases">
        <title>Complete genome sequence of Herbivorax saccincola GGR1, a novel Cellulosome-producing hydrolytic bacterium in a thermophilic biogas plant, established by Illumina and Nanopore MinION sequencing.</title>
        <authorList>
            <person name="Pechtl A."/>
            <person name="Ruckert C."/>
            <person name="Koeck D.E."/>
            <person name="Maus I."/>
            <person name="Winkler A."/>
            <person name="Kalinowski J."/>
            <person name="Puhler A."/>
            <person name="Schwarz W.W."/>
            <person name="Zverlov V.V."/>
            <person name="Schluter A."/>
            <person name="Liebl W."/>
        </authorList>
    </citation>
    <scope>NUCLEOTIDE SEQUENCE [LARGE SCALE GENOMIC DNA]</scope>
    <source>
        <strain evidence="8">SR1</strain>
    </source>
</reference>
<keyword evidence="1 7" id="KW-0328">Glycosyltransferase</keyword>
<dbReference type="Gene3D" id="2.60.420.10">
    <property type="entry name" value="Maltose phosphorylase, domain 3"/>
    <property type="match status" value="1"/>
</dbReference>
<dbReference type="Gene3D" id="1.50.10.10">
    <property type="match status" value="1"/>
</dbReference>
<feature type="domain" description="Glycosyl hydrolase 94 supersandwich" evidence="4">
    <location>
        <begin position="2128"/>
        <end position="2395"/>
    </location>
</feature>
<feature type="transmembrane region" description="Helical" evidence="3">
    <location>
        <begin position="859"/>
        <end position="881"/>
    </location>
</feature>
<dbReference type="Gene3D" id="2.70.98.40">
    <property type="entry name" value="Glycoside hydrolase, family 65, N-terminal domain"/>
    <property type="match status" value="2"/>
</dbReference>
<accession>A0A2K9E0C6</accession>
<keyword evidence="8" id="KW-1185">Reference proteome</keyword>
<keyword evidence="3" id="KW-0472">Membrane</keyword>
<dbReference type="Pfam" id="PF17167">
    <property type="entry name" value="Glyco_hydro_94"/>
    <property type="match status" value="1"/>
</dbReference>
<dbReference type="Gene3D" id="1.50.10.140">
    <property type="match status" value="2"/>
</dbReference>
<gene>
    <name evidence="7" type="primary">chbP1</name>
    <name evidence="7" type="ORF">HVS_06505</name>
</gene>